<comment type="caution">
    <text evidence="1">The sequence shown here is derived from an EMBL/GenBank/DDBJ whole genome shotgun (WGS) entry which is preliminary data.</text>
</comment>
<gene>
    <name evidence="1" type="ORF">KGF56_002529</name>
</gene>
<reference evidence="1" key="1">
    <citation type="journal article" date="2022" name="DNA Res.">
        <title>Genome analysis of five recently described species of the CUG-Ser clade uncovers Candida theae as a new hybrid lineage with pathogenic potential in the Candida parapsilosis species complex.</title>
        <authorList>
            <person name="Mixao V."/>
            <person name="Del Olmo V."/>
            <person name="Hegedusova E."/>
            <person name="Saus E."/>
            <person name="Pryszcz L."/>
            <person name="Cillingova A."/>
            <person name="Nosek J."/>
            <person name="Gabaldon T."/>
        </authorList>
    </citation>
    <scope>NUCLEOTIDE SEQUENCE</scope>
    <source>
        <strain evidence="1">CBS 10844</strain>
    </source>
</reference>
<dbReference type="GeneID" id="73380146"/>
<sequence>MIKTITDSLSYELAKNDANKCFQDPLHILYEKLELAPTLTDIDLASSNQICIASMLIIGFYRENYLNKLDFLKQSMKQFLQKFIKYHQYAWKAHYRGKKYTNNNDGLQLTLDALYCLLDPDVSQAYRYWRSKNTFYAWVRGVESLILLLEYMIKAGTK</sequence>
<accession>A0AAI9WY61</accession>
<evidence type="ECO:0000313" key="1">
    <source>
        <dbReference type="EMBL" id="KAI3404695.1"/>
    </source>
</evidence>
<organism evidence="1 2">
    <name type="scientific">Candida oxycetoniae</name>
    <dbReference type="NCBI Taxonomy" id="497107"/>
    <lineage>
        <taxon>Eukaryota</taxon>
        <taxon>Fungi</taxon>
        <taxon>Dikarya</taxon>
        <taxon>Ascomycota</taxon>
        <taxon>Saccharomycotina</taxon>
        <taxon>Pichiomycetes</taxon>
        <taxon>Debaryomycetaceae</taxon>
        <taxon>Candida/Lodderomyces clade</taxon>
        <taxon>Candida</taxon>
    </lineage>
</organism>
<dbReference type="RefSeq" id="XP_049180440.1">
    <property type="nucleotide sequence ID" value="XM_049323768.1"/>
</dbReference>
<proteinExistence type="predicted"/>
<keyword evidence="2" id="KW-1185">Reference proteome</keyword>
<evidence type="ECO:0000313" key="2">
    <source>
        <dbReference type="Proteomes" id="UP001202479"/>
    </source>
</evidence>
<dbReference type="EMBL" id="JAHUZD010000089">
    <property type="protein sequence ID" value="KAI3404695.1"/>
    <property type="molecule type" value="Genomic_DNA"/>
</dbReference>
<protein>
    <submittedName>
        <fullName evidence="1">Uncharacterized protein</fullName>
    </submittedName>
</protein>
<dbReference type="Proteomes" id="UP001202479">
    <property type="component" value="Unassembled WGS sequence"/>
</dbReference>
<name>A0AAI9WY61_9ASCO</name>
<dbReference type="AlphaFoldDB" id="A0AAI9WY61"/>